<dbReference type="Proteomes" id="UP000290565">
    <property type="component" value="Unassembled WGS sequence"/>
</dbReference>
<evidence type="ECO:0000313" key="4">
    <source>
        <dbReference type="Proteomes" id="UP000290565"/>
    </source>
</evidence>
<dbReference type="InterPro" id="IPR056620">
    <property type="entry name" value="HTH_next_PIN-TPR-GreABC"/>
</dbReference>
<evidence type="ECO:0000256" key="1">
    <source>
        <dbReference type="SAM" id="MobiDB-lite"/>
    </source>
</evidence>
<feature type="region of interest" description="Disordered" evidence="1">
    <location>
        <begin position="365"/>
        <end position="396"/>
    </location>
</feature>
<evidence type="ECO:0000259" key="2">
    <source>
        <dbReference type="Pfam" id="PF24407"/>
    </source>
</evidence>
<reference evidence="3 4" key="1">
    <citation type="submission" date="2015-04" db="EMBL/GenBank/DDBJ databases">
        <title>Comparative genomics of rhizobia nodulating Arachis hypogaea in China.</title>
        <authorList>
            <person name="Li Y."/>
        </authorList>
    </citation>
    <scope>NUCLEOTIDE SEQUENCE [LARGE SCALE GENOMIC DNA]</scope>
    <source>
        <strain evidence="3 4">CCBAU 51787</strain>
    </source>
</reference>
<proteinExistence type="predicted"/>
<dbReference type="AlphaFoldDB" id="A0A4Q0ST92"/>
<feature type="domain" description="HTH" evidence="2">
    <location>
        <begin position="141"/>
        <end position="210"/>
    </location>
</feature>
<dbReference type="Pfam" id="PF24407">
    <property type="entry name" value="HTH_upst_double_PIN"/>
    <property type="match status" value="1"/>
</dbReference>
<dbReference type="EMBL" id="LBJM01000014">
    <property type="protein sequence ID" value="RXH41669.1"/>
    <property type="molecule type" value="Genomic_DNA"/>
</dbReference>
<comment type="caution">
    <text evidence="3">The sequence shown here is derived from an EMBL/GenBank/DDBJ whole genome shotgun (WGS) entry which is preliminary data.</text>
</comment>
<organism evidence="3 4">
    <name type="scientific">Bradyrhizobium zhanjiangense</name>
    <dbReference type="NCBI Taxonomy" id="1325107"/>
    <lineage>
        <taxon>Bacteria</taxon>
        <taxon>Pseudomonadati</taxon>
        <taxon>Pseudomonadota</taxon>
        <taxon>Alphaproteobacteria</taxon>
        <taxon>Hyphomicrobiales</taxon>
        <taxon>Nitrobacteraceae</taxon>
        <taxon>Bradyrhizobium</taxon>
    </lineage>
</organism>
<sequence length="396" mass="44514">MEGWAHFHLGKVMQARTIARTLVARRDESSDRELDINTAIESGDWSHLQAIVAREVSRLDKLDAKVLMRLARIAFESGSLYVDKFRDAAIERAPDSPEIFLAAYHMSLERGEEYQESRAHEWFQKAVALSGTDGPVQTVKLKDVVDRTSGWNQRVENIDGMLADVKIPLYLAARSLNRQPLDFFLGTAIRNSRSTQPAQQFPVLAFSGSRPLFDLSGVRRLALDITTVLTLEFLGLLQKTIAAFDQVIISPSTLSSLFADRQFIRFQQPSEVTKAKAIKKLLGNGKLSVLKTLRTDAEVAGDRKKPRRHPHVLNARRRTFFREESSGRVVPNVGSSLYRKVGAAVGGPEALPITVRSARFFGEDRRRKGDRRARLRDAVGRPRNGLRRNRSGRDSD</sequence>
<accession>A0A4Q0ST92</accession>
<evidence type="ECO:0000313" key="3">
    <source>
        <dbReference type="EMBL" id="RXH41669.1"/>
    </source>
</evidence>
<name>A0A4Q0ST92_9BRAD</name>
<protein>
    <recommendedName>
        <fullName evidence="2">HTH domain-containing protein</fullName>
    </recommendedName>
</protein>
<gene>
    <name evidence="3" type="ORF">XH94_06710</name>
</gene>